<dbReference type="Proteomes" id="UP000280792">
    <property type="component" value="Unassembled WGS sequence"/>
</dbReference>
<dbReference type="GO" id="GO:0051603">
    <property type="term" value="P:proteolysis involved in protein catabolic process"/>
    <property type="evidence" value="ECO:0007669"/>
    <property type="project" value="TreeGrafter"/>
</dbReference>
<dbReference type="RefSeq" id="WP_125015495.1">
    <property type="nucleotide sequence ID" value="NZ_QWEZ01000001.1"/>
</dbReference>
<evidence type="ECO:0000259" key="8">
    <source>
        <dbReference type="Pfam" id="PF01435"/>
    </source>
</evidence>
<dbReference type="AlphaFoldDB" id="A0A3P3VQQ6"/>
<evidence type="ECO:0000313" key="10">
    <source>
        <dbReference type="EMBL" id="RRJ85065.1"/>
    </source>
</evidence>
<reference evidence="10 11" key="2">
    <citation type="submission" date="2018-12" db="EMBL/GenBank/DDBJ databases">
        <title>Simiduia agarivorans gen. nov., sp. nov., a marine, agarolytic bacterium isolated from shallow coastal water from Keelung, Taiwan.</title>
        <authorList>
            <person name="Shieh W.Y."/>
        </authorList>
    </citation>
    <scope>NUCLEOTIDE SEQUENCE [LARGE SCALE GENOMIC DNA]</scope>
    <source>
        <strain evidence="10 11">GTF-13</strain>
    </source>
</reference>
<dbReference type="GO" id="GO:0016020">
    <property type="term" value="C:membrane"/>
    <property type="evidence" value="ECO:0007669"/>
    <property type="project" value="TreeGrafter"/>
</dbReference>
<evidence type="ECO:0000256" key="6">
    <source>
        <dbReference type="RuleBase" id="RU003983"/>
    </source>
</evidence>
<feature type="domain" description="DUF7092" evidence="9">
    <location>
        <begin position="4"/>
        <end position="82"/>
    </location>
</feature>
<keyword evidence="3 6" id="KW-0378">Hydrolase</keyword>
<dbReference type="Pfam" id="PF23368">
    <property type="entry name" value="DUF7092"/>
    <property type="match status" value="1"/>
</dbReference>
<evidence type="ECO:0000256" key="3">
    <source>
        <dbReference type="ARBA" id="ARBA00022801"/>
    </source>
</evidence>
<dbReference type="EMBL" id="QWEZ01000001">
    <property type="protein sequence ID" value="RRJ85065.1"/>
    <property type="molecule type" value="Genomic_DNA"/>
</dbReference>
<dbReference type="InterPro" id="IPR051156">
    <property type="entry name" value="Mito/Outer_Membr_Metalloprot"/>
</dbReference>
<keyword evidence="11" id="KW-1185">Reference proteome</keyword>
<evidence type="ECO:0000259" key="9">
    <source>
        <dbReference type="Pfam" id="PF23368"/>
    </source>
</evidence>
<dbReference type="GO" id="GO:0046872">
    <property type="term" value="F:metal ion binding"/>
    <property type="evidence" value="ECO:0007669"/>
    <property type="project" value="UniProtKB-KW"/>
</dbReference>
<dbReference type="GO" id="GO:0004222">
    <property type="term" value="F:metalloendopeptidase activity"/>
    <property type="evidence" value="ECO:0007669"/>
    <property type="project" value="InterPro"/>
</dbReference>
<comment type="caution">
    <text evidence="10">The sequence shown here is derived from an EMBL/GenBank/DDBJ whole genome shotgun (WGS) entry which is preliminary data.</text>
</comment>
<feature type="region of interest" description="Disordered" evidence="7">
    <location>
        <begin position="313"/>
        <end position="341"/>
    </location>
</feature>
<gene>
    <name evidence="10" type="ORF">D0544_08310</name>
</gene>
<sequence length="354" mass="38332">MIRIEGLVYDGRSSRAVPATLECNAEGELRLLGASGEGLAISSEGLGDIRVSSRLGDTPRYLYFSGGEKFETGDNDSVDRMLVMQRQGSSLGWVSTMERSWRYVLLSTALVVLVSWWGVRDGVPLVAQWVAQALPAEVSHKIGSGTLELLDSRVFSPSELSADRQRQLRGYFAPLVARYPELPLQLEFRRGNGLGANALALPSGVIVFTDELVALSDRDEQLLGVMAHEIGHIARRHTLRSVVQSSMMSLALVAITGDVSAASSVLVAAPTLLLELSYSREFEHEADQFAVVELKALGVSPSHLADMISRLEQSDGGAEGDGPLEAPSSSDRASWRDYLSTHPRGGERLELIAD</sequence>
<feature type="domain" description="Peptidase M48" evidence="8">
    <location>
        <begin position="196"/>
        <end position="351"/>
    </location>
</feature>
<reference evidence="10 11" key="1">
    <citation type="submission" date="2018-08" db="EMBL/GenBank/DDBJ databases">
        <authorList>
            <person name="Khan S.A."/>
        </authorList>
    </citation>
    <scope>NUCLEOTIDE SEQUENCE [LARGE SCALE GENOMIC DNA]</scope>
    <source>
        <strain evidence="10 11">GTF-13</strain>
    </source>
</reference>
<dbReference type="PANTHER" id="PTHR22726:SF1">
    <property type="entry name" value="METALLOENDOPEPTIDASE OMA1, MITOCHONDRIAL"/>
    <property type="match status" value="1"/>
</dbReference>
<evidence type="ECO:0000256" key="1">
    <source>
        <dbReference type="ARBA" id="ARBA00022670"/>
    </source>
</evidence>
<evidence type="ECO:0000256" key="5">
    <source>
        <dbReference type="ARBA" id="ARBA00023049"/>
    </source>
</evidence>
<comment type="cofactor">
    <cofactor evidence="6">
        <name>Zn(2+)</name>
        <dbReference type="ChEBI" id="CHEBI:29105"/>
    </cofactor>
    <text evidence="6">Binds 1 zinc ion per subunit.</text>
</comment>
<protein>
    <submittedName>
        <fullName evidence="10">Peptidase M48 Ste24p</fullName>
    </submittedName>
</protein>
<dbReference type="Gene3D" id="3.30.2010.10">
    <property type="entry name" value="Metalloproteases ('zincins'), catalytic domain"/>
    <property type="match status" value="1"/>
</dbReference>
<proteinExistence type="inferred from homology"/>
<dbReference type="Pfam" id="PF01435">
    <property type="entry name" value="Peptidase_M48"/>
    <property type="match status" value="1"/>
</dbReference>
<evidence type="ECO:0000313" key="11">
    <source>
        <dbReference type="Proteomes" id="UP000280792"/>
    </source>
</evidence>
<dbReference type="InterPro" id="IPR001915">
    <property type="entry name" value="Peptidase_M48"/>
</dbReference>
<name>A0A3P3VQQ6_9GAMM</name>
<comment type="similarity">
    <text evidence="6">Belongs to the peptidase M48 family.</text>
</comment>
<evidence type="ECO:0000256" key="2">
    <source>
        <dbReference type="ARBA" id="ARBA00022723"/>
    </source>
</evidence>
<dbReference type="InterPro" id="IPR055518">
    <property type="entry name" value="DUF7092"/>
</dbReference>
<keyword evidence="4 6" id="KW-0862">Zinc</keyword>
<dbReference type="PANTHER" id="PTHR22726">
    <property type="entry name" value="METALLOENDOPEPTIDASE OMA1"/>
    <property type="match status" value="1"/>
</dbReference>
<organism evidence="10 11">
    <name type="scientific">Aestuariirhabdus litorea</name>
    <dbReference type="NCBI Taxonomy" id="2528527"/>
    <lineage>
        <taxon>Bacteria</taxon>
        <taxon>Pseudomonadati</taxon>
        <taxon>Pseudomonadota</taxon>
        <taxon>Gammaproteobacteria</taxon>
        <taxon>Oceanospirillales</taxon>
        <taxon>Aestuariirhabdaceae</taxon>
        <taxon>Aestuariirhabdus</taxon>
    </lineage>
</organism>
<evidence type="ECO:0000256" key="7">
    <source>
        <dbReference type="SAM" id="MobiDB-lite"/>
    </source>
</evidence>
<evidence type="ECO:0000256" key="4">
    <source>
        <dbReference type="ARBA" id="ARBA00022833"/>
    </source>
</evidence>
<keyword evidence="1 6" id="KW-0645">Protease</keyword>
<dbReference type="CDD" id="cd07332">
    <property type="entry name" value="M48C_Oma1_like"/>
    <property type="match status" value="1"/>
</dbReference>
<keyword evidence="2" id="KW-0479">Metal-binding</keyword>
<keyword evidence="5 6" id="KW-0482">Metalloprotease</keyword>
<accession>A0A3P3VQQ6</accession>